<dbReference type="InterPro" id="IPR050109">
    <property type="entry name" value="HTH-type_TetR-like_transc_reg"/>
</dbReference>
<dbReference type="AlphaFoldDB" id="A0A285D0L3"/>
<keyword evidence="7" id="KW-1185">Reference proteome</keyword>
<gene>
    <name evidence="6" type="ORF">SAMN05878503_11542</name>
</gene>
<accession>A0A285D0L3</accession>
<dbReference type="OrthoDB" id="9809772at2"/>
<evidence type="ECO:0000259" key="5">
    <source>
        <dbReference type="PROSITE" id="PS50977"/>
    </source>
</evidence>
<evidence type="ECO:0000256" key="2">
    <source>
        <dbReference type="ARBA" id="ARBA00023125"/>
    </source>
</evidence>
<dbReference type="InterPro" id="IPR001647">
    <property type="entry name" value="HTH_TetR"/>
</dbReference>
<protein>
    <submittedName>
        <fullName evidence="6">TetR family transcriptional regulator</fullName>
    </submittedName>
</protein>
<dbReference type="PANTHER" id="PTHR30055">
    <property type="entry name" value="HTH-TYPE TRANSCRIPTIONAL REGULATOR RUTR"/>
    <property type="match status" value="1"/>
</dbReference>
<dbReference type="InterPro" id="IPR041479">
    <property type="entry name" value="TetR_CgmR_C"/>
</dbReference>
<dbReference type="RefSeq" id="WP_097031283.1">
    <property type="nucleotide sequence ID" value="NZ_OAOQ01000015.1"/>
</dbReference>
<dbReference type="PANTHER" id="PTHR30055:SF234">
    <property type="entry name" value="HTH-TYPE TRANSCRIPTIONAL REGULATOR BETI"/>
    <property type="match status" value="1"/>
</dbReference>
<dbReference type="EMBL" id="OAOQ01000015">
    <property type="protein sequence ID" value="SNX73342.1"/>
    <property type="molecule type" value="Genomic_DNA"/>
</dbReference>
<dbReference type="Pfam" id="PF17937">
    <property type="entry name" value="TetR_C_28"/>
    <property type="match status" value="1"/>
</dbReference>
<evidence type="ECO:0000256" key="1">
    <source>
        <dbReference type="ARBA" id="ARBA00023015"/>
    </source>
</evidence>
<reference evidence="7" key="1">
    <citation type="submission" date="2017-08" db="EMBL/GenBank/DDBJ databases">
        <authorList>
            <person name="Varghese N."/>
            <person name="Submissions S."/>
        </authorList>
    </citation>
    <scope>NUCLEOTIDE SEQUENCE [LARGE SCALE GENOMIC DNA]</scope>
    <source>
        <strain evidence="7">JA234</strain>
    </source>
</reference>
<dbReference type="PROSITE" id="PS50977">
    <property type="entry name" value="HTH_TETR_2"/>
    <property type="match status" value="1"/>
</dbReference>
<dbReference type="PRINTS" id="PR00455">
    <property type="entry name" value="HTHTETR"/>
</dbReference>
<keyword evidence="2 4" id="KW-0238">DNA-binding</keyword>
<organism evidence="6 7">
    <name type="scientific">Cereibacter ovatus</name>
    <dbReference type="NCBI Taxonomy" id="439529"/>
    <lineage>
        <taxon>Bacteria</taxon>
        <taxon>Pseudomonadati</taxon>
        <taxon>Pseudomonadota</taxon>
        <taxon>Alphaproteobacteria</taxon>
        <taxon>Rhodobacterales</taxon>
        <taxon>Paracoccaceae</taxon>
        <taxon>Cereibacter</taxon>
    </lineage>
</organism>
<keyword evidence="3" id="KW-0804">Transcription</keyword>
<dbReference type="GO" id="GO:0000976">
    <property type="term" value="F:transcription cis-regulatory region binding"/>
    <property type="evidence" value="ECO:0007669"/>
    <property type="project" value="TreeGrafter"/>
</dbReference>
<keyword evidence="1" id="KW-0805">Transcription regulation</keyword>
<dbReference type="Pfam" id="PF00440">
    <property type="entry name" value="TetR_N"/>
    <property type="match status" value="1"/>
</dbReference>
<evidence type="ECO:0000313" key="7">
    <source>
        <dbReference type="Proteomes" id="UP000219467"/>
    </source>
</evidence>
<feature type="DNA-binding region" description="H-T-H motif" evidence="4">
    <location>
        <begin position="37"/>
        <end position="56"/>
    </location>
</feature>
<feature type="domain" description="HTH tetR-type" evidence="5">
    <location>
        <begin position="14"/>
        <end position="74"/>
    </location>
</feature>
<dbReference type="SUPFAM" id="SSF46689">
    <property type="entry name" value="Homeodomain-like"/>
    <property type="match status" value="1"/>
</dbReference>
<name>A0A285D0L3_9RHOB</name>
<evidence type="ECO:0000313" key="6">
    <source>
        <dbReference type="EMBL" id="SNX73342.1"/>
    </source>
</evidence>
<dbReference type="InterPro" id="IPR009057">
    <property type="entry name" value="Homeodomain-like_sf"/>
</dbReference>
<evidence type="ECO:0000256" key="4">
    <source>
        <dbReference type="PROSITE-ProRule" id="PRU00335"/>
    </source>
</evidence>
<dbReference type="Gene3D" id="1.10.357.10">
    <property type="entry name" value="Tetracycline Repressor, domain 2"/>
    <property type="match status" value="1"/>
</dbReference>
<dbReference type="GO" id="GO:0003700">
    <property type="term" value="F:DNA-binding transcription factor activity"/>
    <property type="evidence" value="ECO:0007669"/>
    <property type="project" value="TreeGrafter"/>
</dbReference>
<dbReference type="Proteomes" id="UP000219467">
    <property type="component" value="Unassembled WGS sequence"/>
</dbReference>
<evidence type="ECO:0000256" key="3">
    <source>
        <dbReference type="ARBA" id="ARBA00023163"/>
    </source>
</evidence>
<proteinExistence type="predicted"/>
<sequence>MSQIVPPSRKKTASETRRRLLAAAERLSCTLGPAGMSLDAVAAEAGVSKGGLLYHFPSRHALLRALVEDHVAAFAAAMDHHAPGWREAEAPAQALAAARVYVAVVRDLLRKTEAPSSGIFAALTEDPLFMAPLQQLRDEIRGLFARCPDDQTMLAFLACEGILHDRLIDPERWDFARAEGDLDRIDRLLDRIAATKG</sequence>